<proteinExistence type="predicted"/>
<dbReference type="Proteomes" id="UP000027265">
    <property type="component" value="Unassembled WGS sequence"/>
</dbReference>
<dbReference type="HOGENOM" id="CLU_1643959_0_0_1"/>
<protein>
    <submittedName>
        <fullName evidence="1">Uncharacterized protein</fullName>
    </submittedName>
</protein>
<dbReference type="AlphaFoldDB" id="A0A067PJ25"/>
<sequence>MGGGRSIDSGVFRGFEGKLISTFPSPFLQHPSNTLLPYPLAFHPHLCSHSSTLHTPLLHSSSSIPLLTNPFPSLLFSPFPICPYPLLLLPPPPPLHASHSPPILLLPFLLSSPPPLSTSSISSSHSSSPHHLPFLPPPFPPSCPSSPSQPPYPLLPGPISPLLFLNYHQQLYCSQSLNKRLHPIPA</sequence>
<organism evidence="1 2">
    <name type="scientific">Jaapia argillacea MUCL 33604</name>
    <dbReference type="NCBI Taxonomy" id="933084"/>
    <lineage>
        <taxon>Eukaryota</taxon>
        <taxon>Fungi</taxon>
        <taxon>Dikarya</taxon>
        <taxon>Basidiomycota</taxon>
        <taxon>Agaricomycotina</taxon>
        <taxon>Agaricomycetes</taxon>
        <taxon>Agaricomycetidae</taxon>
        <taxon>Jaapiales</taxon>
        <taxon>Jaapiaceae</taxon>
        <taxon>Jaapia</taxon>
    </lineage>
</organism>
<dbReference type="InParanoid" id="A0A067PJ25"/>
<evidence type="ECO:0000313" key="2">
    <source>
        <dbReference type="Proteomes" id="UP000027265"/>
    </source>
</evidence>
<keyword evidence="2" id="KW-1185">Reference proteome</keyword>
<reference evidence="2" key="1">
    <citation type="journal article" date="2014" name="Proc. Natl. Acad. Sci. U.S.A.">
        <title>Extensive sampling of basidiomycete genomes demonstrates inadequacy of the white-rot/brown-rot paradigm for wood decay fungi.</title>
        <authorList>
            <person name="Riley R."/>
            <person name="Salamov A.A."/>
            <person name="Brown D.W."/>
            <person name="Nagy L.G."/>
            <person name="Floudas D."/>
            <person name="Held B.W."/>
            <person name="Levasseur A."/>
            <person name="Lombard V."/>
            <person name="Morin E."/>
            <person name="Otillar R."/>
            <person name="Lindquist E.A."/>
            <person name="Sun H."/>
            <person name="LaButti K.M."/>
            <person name="Schmutz J."/>
            <person name="Jabbour D."/>
            <person name="Luo H."/>
            <person name="Baker S.E."/>
            <person name="Pisabarro A.G."/>
            <person name="Walton J.D."/>
            <person name="Blanchette R.A."/>
            <person name="Henrissat B."/>
            <person name="Martin F."/>
            <person name="Cullen D."/>
            <person name="Hibbett D.S."/>
            <person name="Grigoriev I.V."/>
        </authorList>
    </citation>
    <scope>NUCLEOTIDE SEQUENCE [LARGE SCALE GENOMIC DNA]</scope>
    <source>
        <strain evidence="2">MUCL 33604</strain>
    </source>
</reference>
<name>A0A067PJ25_9AGAM</name>
<accession>A0A067PJ25</accession>
<evidence type="ECO:0000313" key="1">
    <source>
        <dbReference type="EMBL" id="KDQ51017.1"/>
    </source>
</evidence>
<dbReference type="EMBL" id="KL197752">
    <property type="protein sequence ID" value="KDQ51017.1"/>
    <property type="molecule type" value="Genomic_DNA"/>
</dbReference>
<gene>
    <name evidence="1" type="ORF">JAAARDRAFT_540619</name>
</gene>